<accession>A0A9P5EN76</accession>
<organism evidence="1 2">
    <name type="scientific">Colletotrichum siamense</name>
    <name type="common">Anthracnose fungus</name>
    <dbReference type="NCBI Taxonomy" id="690259"/>
    <lineage>
        <taxon>Eukaryota</taxon>
        <taxon>Fungi</taxon>
        <taxon>Dikarya</taxon>
        <taxon>Ascomycota</taxon>
        <taxon>Pezizomycotina</taxon>
        <taxon>Sordariomycetes</taxon>
        <taxon>Hypocreomycetidae</taxon>
        <taxon>Glomerellales</taxon>
        <taxon>Glomerellaceae</taxon>
        <taxon>Colletotrichum</taxon>
        <taxon>Colletotrichum gloeosporioides species complex</taxon>
    </lineage>
</organism>
<sequence>MDVPSPRTPRQVCFAVFPETEQSQRRGLSTPWPQVTNIIGTVLDLHAFQSTASSLCFLAMASNHHYIPGQCPPDLQSRSTRCASRSFLEAPTTLQAQLAIKKDLGLSQVCMRQAHVSHRP</sequence>
<proteinExistence type="predicted"/>
<keyword evidence="2" id="KW-1185">Reference proteome</keyword>
<dbReference type="EMBL" id="QPMT01000032">
    <property type="protein sequence ID" value="KAF4854809.1"/>
    <property type="molecule type" value="Genomic_DNA"/>
</dbReference>
<name>A0A9P5EN76_COLSI</name>
<dbReference type="AlphaFoldDB" id="A0A9P5EN76"/>
<evidence type="ECO:0000313" key="1">
    <source>
        <dbReference type="EMBL" id="KAF4854809.1"/>
    </source>
</evidence>
<evidence type="ECO:0000313" key="2">
    <source>
        <dbReference type="Proteomes" id="UP000711996"/>
    </source>
</evidence>
<dbReference type="Proteomes" id="UP000711996">
    <property type="component" value="Unassembled WGS sequence"/>
</dbReference>
<protein>
    <submittedName>
        <fullName evidence="1">Uncharacterized protein</fullName>
    </submittedName>
</protein>
<reference evidence="1" key="1">
    <citation type="submission" date="2019-06" db="EMBL/GenBank/DDBJ databases">
        <authorList>
            <person name="Gan P."/>
            <person name="Shirasu K."/>
        </authorList>
    </citation>
    <scope>NUCLEOTIDE SEQUENCE [LARGE SCALE GENOMIC DNA]</scope>
    <source>
        <strain evidence="1">CAD2</strain>
    </source>
</reference>
<gene>
    <name evidence="1" type="ORF">CGCSCA2_v009410</name>
</gene>
<comment type="caution">
    <text evidence="1">The sequence shown here is derived from an EMBL/GenBank/DDBJ whole genome shotgun (WGS) entry which is preliminary data.</text>
</comment>